<dbReference type="OrthoDB" id="9793162at2"/>
<gene>
    <name evidence="1" type="ORF">JCM21142_426</name>
</gene>
<accession>W7YGR7</accession>
<reference evidence="1 2" key="1">
    <citation type="journal article" date="2014" name="Genome Announc.">
        <title>Draft Genome Sequence of Cytophaga fermentans JCM 21142T, a Facultative Anaerobe Isolated from Marine Mud.</title>
        <authorList>
            <person name="Starns D."/>
            <person name="Oshima K."/>
            <person name="Suda W."/>
            <person name="Iino T."/>
            <person name="Yuki M."/>
            <person name="Inoue J."/>
            <person name="Kitamura K."/>
            <person name="Iida T."/>
            <person name="Darby A."/>
            <person name="Hattori M."/>
            <person name="Ohkuma M."/>
        </authorList>
    </citation>
    <scope>NUCLEOTIDE SEQUENCE [LARGE SCALE GENOMIC DNA]</scope>
    <source>
        <strain evidence="1 2">JCM 21142</strain>
    </source>
</reference>
<name>W7YGR7_9BACT</name>
<sequence length="267" mass="30900">MRFIFYFFLFNLIFLCGCHHKGKNISVTSMKFTCQFAGDSIYVHEPYFDTLQFFISRSNPDLISFKESNFSRKCTDHIESIGYRFMPLNIAQDSTLQLVSPVAYKISSFDFLASSVISYNNDSLRYGQNLVSWYQLRNQRTGHIFYLFNLQLQKNLTLYQSRLIGFDLLRKIDEISAGVPVILIGDFYGSNAEIKRLLTDNWKNTYPLSEVKTSHQESDFLVNEFLKIKNSSSNKTNDSIINSVVIQFAINTKKISRSKSGHPIPEY</sequence>
<proteinExistence type="predicted"/>
<dbReference type="PROSITE" id="PS51257">
    <property type="entry name" value="PROKAR_LIPOPROTEIN"/>
    <property type="match status" value="1"/>
</dbReference>
<comment type="caution">
    <text evidence="1">The sequence shown here is derived from an EMBL/GenBank/DDBJ whole genome shotgun (WGS) entry which is preliminary data.</text>
</comment>
<dbReference type="STRING" id="869213.GCA_000517085_03578"/>
<protein>
    <recommendedName>
        <fullName evidence="3">Endonuclease/exonuclease/phosphatase domain-containing protein</fullName>
    </recommendedName>
</protein>
<dbReference type="Gene3D" id="3.60.10.10">
    <property type="entry name" value="Endonuclease/exonuclease/phosphatase"/>
    <property type="match status" value="1"/>
</dbReference>
<keyword evidence="2" id="KW-1185">Reference proteome</keyword>
<dbReference type="Proteomes" id="UP000019402">
    <property type="component" value="Unassembled WGS sequence"/>
</dbReference>
<dbReference type="EMBL" id="BAMD01000003">
    <property type="protein sequence ID" value="GAF01809.1"/>
    <property type="molecule type" value="Genomic_DNA"/>
</dbReference>
<dbReference type="AlphaFoldDB" id="W7YGR7"/>
<dbReference type="InterPro" id="IPR036691">
    <property type="entry name" value="Endo/exonu/phosph_ase_sf"/>
</dbReference>
<evidence type="ECO:0000313" key="1">
    <source>
        <dbReference type="EMBL" id="GAF01809.1"/>
    </source>
</evidence>
<evidence type="ECO:0000313" key="2">
    <source>
        <dbReference type="Proteomes" id="UP000019402"/>
    </source>
</evidence>
<dbReference type="SUPFAM" id="SSF56219">
    <property type="entry name" value="DNase I-like"/>
    <property type="match status" value="1"/>
</dbReference>
<dbReference type="RefSeq" id="WP_152541648.1">
    <property type="nucleotide sequence ID" value="NZ_BAMD01000003.1"/>
</dbReference>
<organism evidence="1 2">
    <name type="scientific">Saccharicrinis fermentans DSM 9555 = JCM 21142</name>
    <dbReference type="NCBI Taxonomy" id="869213"/>
    <lineage>
        <taxon>Bacteria</taxon>
        <taxon>Pseudomonadati</taxon>
        <taxon>Bacteroidota</taxon>
        <taxon>Bacteroidia</taxon>
        <taxon>Marinilabiliales</taxon>
        <taxon>Marinilabiliaceae</taxon>
        <taxon>Saccharicrinis</taxon>
    </lineage>
</organism>
<evidence type="ECO:0008006" key="3">
    <source>
        <dbReference type="Google" id="ProtNLM"/>
    </source>
</evidence>